<dbReference type="OrthoDB" id="2755313at2759"/>
<dbReference type="AlphaFoldDB" id="A0A1M2W7H7"/>
<sequence length="217" mass="24315">MSNYSHTRCSNDFPEDVLLEVARYTEVPDLRAFLISCRNYHNALAPLLYRTVEVNAPVSGYDDEDADRPIRVLSNLIASIRHLSTPRAARAYTQYIRSVVYISYNPTLDIRGLPMLAMVLGASPFLRHIQLDLPRDSQPLALSLLRRHLIVWPSPADVFALLSTPKVPTPSAPRLESIRSTKATIVAALMERRPITTAVVDHGIPPIPDLQLLLPLY</sequence>
<reference evidence="1 2" key="1">
    <citation type="submission" date="2016-10" db="EMBL/GenBank/DDBJ databases">
        <title>Genome sequence of the basidiomycete white-rot fungus Trametes pubescens.</title>
        <authorList>
            <person name="Makela M.R."/>
            <person name="Granchi Z."/>
            <person name="Peng M."/>
            <person name="De Vries R.P."/>
            <person name="Grigoriev I."/>
            <person name="Riley R."/>
            <person name="Hilden K."/>
        </authorList>
    </citation>
    <scope>NUCLEOTIDE SEQUENCE [LARGE SCALE GENOMIC DNA]</scope>
    <source>
        <strain evidence="1 2">FBCC735</strain>
    </source>
</reference>
<name>A0A1M2W7H7_TRAPU</name>
<dbReference type="Proteomes" id="UP000184267">
    <property type="component" value="Unassembled WGS sequence"/>
</dbReference>
<keyword evidence="2" id="KW-1185">Reference proteome</keyword>
<dbReference type="EMBL" id="MNAD01000127">
    <property type="protein sequence ID" value="OJT15814.1"/>
    <property type="molecule type" value="Genomic_DNA"/>
</dbReference>
<evidence type="ECO:0008006" key="3">
    <source>
        <dbReference type="Google" id="ProtNLM"/>
    </source>
</evidence>
<comment type="caution">
    <text evidence="1">The sequence shown here is derived from an EMBL/GenBank/DDBJ whole genome shotgun (WGS) entry which is preliminary data.</text>
</comment>
<protein>
    <recommendedName>
        <fullName evidence="3">F-box domain-containing protein</fullName>
    </recommendedName>
</protein>
<gene>
    <name evidence="1" type="ORF">TRAPUB_3529</name>
</gene>
<accession>A0A1M2W7H7</accession>
<proteinExistence type="predicted"/>
<evidence type="ECO:0000313" key="2">
    <source>
        <dbReference type="Proteomes" id="UP000184267"/>
    </source>
</evidence>
<organism evidence="1 2">
    <name type="scientific">Trametes pubescens</name>
    <name type="common">White-rot fungus</name>
    <dbReference type="NCBI Taxonomy" id="154538"/>
    <lineage>
        <taxon>Eukaryota</taxon>
        <taxon>Fungi</taxon>
        <taxon>Dikarya</taxon>
        <taxon>Basidiomycota</taxon>
        <taxon>Agaricomycotina</taxon>
        <taxon>Agaricomycetes</taxon>
        <taxon>Polyporales</taxon>
        <taxon>Polyporaceae</taxon>
        <taxon>Trametes</taxon>
    </lineage>
</organism>
<evidence type="ECO:0000313" key="1">
    <source>
        <dbReference type="EMBL" id="OJT15814.1"/>
    </source>
</evidence>
<feature type="non-terminal residue" evidence="1">
    <location>
        <position position="217"/>
    </location>
</feature>